<reference evidence="1 2" key="1">
    <citation type="submission" date="2021-06" db="EMBL/GenBank/DDBJ databases">
        <authorList>
            <person name="Palmer J.M."/>
        </authorList>
    </citation>
    <scope>NUCLEOTIDE SEQUENCE [LARGE SCALE GENOMIC DNA]</scope>
    <source>
        <strain evidence="1 2">XC_2019</strain>
        <tissue evidence="1">Muscle</tissue>
    </source>
</reference>
<sequence>RLVDIMECRGKGINIGYCPQVDALDDLLTGEEHLYFYARIRGISKREIAGVSKNSLHRLIKLMTTMVVIAATSVSA</sequence>
<evidence type="ECO:0000313" key="2">
    <source>
        <dbReference type="Proteomes" id="UP001434883"/>
    </source>
</evidence>
<proteinExistence type="predicted"/>
<dbReference type="Proteomes" id="UP001434883">
    <property type="component" value="Unassembled WGS sequence"/>
</dbReference>
<protein>
    <submittedName>
        <fullName evidence="1">Uncharacterized protein</fullName>
    </submittedName>
</protein>
<dbReference type="EMBL" id="JAHRIN010075968">
    <property type="protein sequence ID" value="MEQ2217615.1"/>
    <property type="molecule type" value="Genomic_DNA"/>
</dbReference>
<evidence type="ECO:0000313" key="1">
    <source>
        <dbReference type="EMBL" id="MEQ2217615.1"/>
    </source>
</evidence>
<keyword evidence="2" id="KW-1185">Reference proteome</keyword>
<dbReference type="PANTHER" id="PTHR19229:SF29">
    <property type="entry name" value="GLUCOSYLCERAMIDE TRANSPORTER ABCA12"/>
    <property type="match status" value="1"/>
</dbReference>
<dbReference type="PANTHER" id="PTHR19229">
    <property type="entry name" value="ATP-BINDING CASSETTE TRANSPORTER SUBFAMILY A ABCA"/>
    <property type="match status" value="1"/>
</dbReference>
<name>A0ABV0SAL7_9TELE</name>
<feature type="non-terminal residue" evidence="1">
    <location>
        <position position="1"/>
    </location>
</feature>
<gene>
    <name evidence="1" type="ORF">XENOCAPTIV_016747</name>
</gene>
<comment type="caution">
    <text evidence="1">The sequence shown here is derived from an EMBL/GenBank/DDBJ whole genome shotgun (WGS) entry which is preliminary data.</text>
</comment>
<dbReference type="InterPro" id="IPR026082">
    <property type="entry name" value="ABCA"/>
</dbReference>
<organism evidence="1 2">
    <name type="scientific">Xenoophorus captivus</name>
    <dbReference type="NCBI Taxonomy" id="1517983"/>
    <lineage>
        <taxon>Eukaryota</taxon>
        <taxon>Metazoa</taxon>
        <taxon>Chordata</taxon>
        <taxon>Craniata</taxon>
        <taxon>Vertebrata</taxon>
        <taxon>Euteleostomi</taxon>
        <taxon>Actinopterygii</taxon>
        <taxon>Neopterygii</taxon>
        <taxon>Teleostei</taxon>
        <taxon>Neoteleostei</taxon>
        <taxon>Acanthomorphata</taxon>
        <taxon>Ovalentaria</taxon>
        <taxon>Atherinomorphae</taxon>
        <taxon>Cyprinodontiformes</taxon>
        <taxon>Goodeidae</taxon>
        <taxon>Xenoophorus</taxon>
    </lineage>
</organism>
<accession>A0ABV0SAL7</accession>